<evidence type="ECO:0000313" key="2">
    <source>
        <dbReference type="Proteomes" id="UP001147148"/>
    </source>
</evidence>
<dbReference type="NCBIfam" id="NF007714">
    <property type="entry name" value="PRK10410.1-2"/>
    <property type="match status" value="1"/>
</dbReference>
<keyword evidence="2" id="KW-1185">Reference proteome</keyword>
<proteinExistence type="predicted"/>
<protein>
    <submittedName>
        <fullName evidence="1">Nitrous oxide-stimulated promoter family protein</fullName>
    </submittedName>
</protein>
<reference evidence="1" key="1">
    <citation type="submission" date="2022-10" db="EMBL/GenBank/DDBJ databases">
        <title>Vagococcus sp. isolated from poultry meat.</title>
        <authorList>
            <person name="Johansson P."/>
            <person name="Bjorkroth J."/>
        </authorList>
    </citation>
    <scope>NUCLEOTIDE SEQUENCE</scope>
    <source>
        <strain evidence="1">PNs007</strain>
    </source>
</reference>
<name>A0ABT5X2W8_9ENTE</name>
<dbReference type="Proteomes" id="UP001147148">
    <property type="component" value="Unassembled WGS sequence"/>
</dbReference>
<dbReference type="EMBL" id="JAPDSH010000006">
    <property type="protein sequence ID" value="MDF0480337.1"/>
    <property type="molecule type" value="Genomic_DNA"/>
</dbReference>
<dbReference type="Pfam" id="PF11756">
    <property type="entry name" value="YgbA_NO"/>
    <property type="match status" value="1"/>
</dbReference>
<organism evidence="1 2">
    <name type="scientific">Vagococcus proximus</name>
    <dbReference type="NCBI Taxonomy" id="2991417"/>
    <lineage>
        <taxon>Bacteria</taxon>
        <taxon>Bacillati</taxon>
        <taxon>Bacillota</taxon>
        <taxon>Bacilli</taxon>
        <taxon>Lactobacillales</taxon>
        <taxon>Enterococcaceae</taxon>
        <taxon>Vagococcus</taxon>
    </lineage>
</organism>
<accession>A0ABT5X2W8</accession>
<dbReference type="RefSeq" id="WP_275471912.1">
    <property type="nucleotide sequence ID" value="NZ_JAPDSH010000006.1"/>
</dbReference>
<dbReference type="InterPro" id="IPR020483">
    <property type="entry name" value="Uncharacterised_YgbA"/>
</dbReference>
<comment type="caution">
    <text evidence="1">The sequence shown here is derived from an EMBL/GenBank/DDBJ whole genome shotgun (WGS) entry which is preliminary data.</text>
</comment>
<gene>
    <name evidence="1" type="ORF">OL233_08575</name>
</gene>
<sequence>MGRVKNEGPLILEEMHMIEVMIKLYYSKNESIADIEENRMLTYALKRLQYCQFGEEKTTCKKCPVHCYQPRYKEQMKQIMRYSGPRMLVKHPVLTVKHGLRGLTRKVTVN</sequence>
<evidence type="ECO:0000313" key="1">
    <source>
        <dbReference type="EMBL" id="MDF0480337.1"/>
    </source>
</evidence>